<reference evidence="1 2" key="1">
    <citation type="submission" date="2023-04" db="EMBL/GenBank/DDBJ databases">
        <title>Genome of Basidiobolus ranarum AG-B5.</title>
        <authorList>
            <person name="Stajich J.E."/>
            <person name="Carter-House D."/>
            <person name="Gryganskyi A."/>
        </authorList>
    </citation>
    <scope>NUCLEOTIDE SEQUENCE [LARGE SCALE GENOMIC DNA]</scope>
    <source>
        <strain evidence="1 2">AG-B5</strain>
    </source>
</reference>
<evidence type="ECO:0000313" key="1">
    <source>
        <dbReference type="EMBL" id="KAK9759468.1"/>
    </source>
</evidence>
<sequence>MRDFSTIDDLIAHMKSVDRSIYYTWKNVVKKDVSKFCTHCFRPKPSIECMALDHAHFV</sequence>
<proteinExistence type="predicted"/>
<gene>
    <name evidence="1" type="ORF">K7432_017527</name>
</gene>
<comment type="caution">
    <text evidence="1">The sequence shown here is derived from an EMBL/GenBank/DDBJ whole genome shotgun (WGS) entry which is preliminary data.</text>
</comment>
<evidence type="ECO:0000313" key="2">
    <source>
        <dbReference type="Proteomes" id="UP001479436"/>
    </source>
</evidence>
<dbReference type="EMBL" id="JASJQH010003913">
    <property type="protein sequence ID" value="KAK9759468.1"/>
    <property type="molecule type" value="Genomic_DNA"/>
</dbReference>
<accession>A0ABR2WD92</accession>
<dbReference type="Proteomes" id="UP001479436">
    <property type="component" value="Unassembled WGS sequence"/>
</dbReference>
<protein>
    <submittedName>
        <fullName evidence="1">Uncharacterized protein</fullName>
    </submittedName>
</protein>
<organism evidence="1 2">
    <name type="scientific">Basidiobolus ranarum</name>
    <dbReference type="NCBI Taxonomy" id="34480"/>
    <lineage>
        <taxon>Eukaryota</taxon>
        <taxon>Fungi</taxon>
        <taxon>Fungi incertae sedis</taxon>
        <taxon>Zoopagomycota</taxon>
        <taxon>Entomophthoromycotina</taxon>
        <taxon>Basidiobolomycetes</taxon>
        <taxon>Basidiobolales</taxon>
        <taxon>Basidiobolaceae</taxon>
        <taxon>Basidiobolus</taxon>
    </lineage>
</organism>
<keyword evidence="2" id="KW-1185">Reference proteome</keyword>
<name>A0ABR2WD92_9FUNG</name>